<dbReference type="EMBL" id="JAEAOA010002274">
    <property type="protein sequence ID" value="KAK3578345.1"/>
    <property type="molecule type" value="Genomic_DNA"/>
</dbReference>
<reference evidence="1" key="1">
    <citation type="journal article" date="2021" name="Genome Biol. Evol.">
        <title>A High-Quality Reference Genome for a Parasitic Bivalve with Doubly Uniparental Inheritance (Bivalvia: Unionida).</title>
        <authorList>
            <person name="Smith C.H."/>
        </authorList>
    </citation>
    <scope>NUCLEOTIDE SEQUENCE</scope>
    <source>
        <strain evidence="1">CHS0354</strain>
    </source>
</reference>
<dbReference type="Proteomes" id="UP001195483">
    <property type="component" value="Unassembled WGS sequence"/>
</dbReference>
<reference evidence="1" key="3">
    <citation type="submission" date="2023-05" db="EMBL/GenBank/DDBJ databases">
        <authorList>
            <person name="Smith C.H."/>
        </authorList>
    </citation>
    <scope>NUCLEOTIDE SEQUENCE</scope>
    <source>
        <strain evidence="1">CHS0354</strain>
        <tissue evidence="1">Mantle</tissue>
    </source>
</reference>
<gene>
    <name evidence="1" type="ORF">CHS0354_039052</name>
</gene>
<evidence type="ECO:0000313" key="1">
    <source>
        <dbReference type="EMBL" id="KAK3578345.1"/>
    </source>
</evidence>
<accession>A0AAE0RRU6</accession>
<proteinExistence type="predicted"/>
<dbReference type="AlphaFoldDB" id="A0AAE0RRU6"/>
<evidence type="ECO:0000313" key="2">
    <source>
        <dbReference type="Proteomes" id="UP001195483"/>
    </source>
</evidence>
<comment type="caution">
    <text evidence="1">The sequence shown here is derived from an EMBL/GenBank/DDBJ whole genome shotgun (WGS) entry which is preliminary data.</text>
</comment>
<protein>
    <submittedName>
        <fullName evidence="1">Uncharacterized protein</fullName>
    </submittedName>
</protein>
<sequence length="211" mass="22582">MNYNTMKIHPLDNDAFSGLKDGLSLVGSALQSVGGTVLDGLGSVGSGIKDGLSQVGDGVKGAVSTVTNALSSVGQSIGSALGHIFGRKREIDAETRSCMEKCASCHPLLLDNEHMLRSICGDQVVDLDRTVKTRAQQIGGIYNATIDATHPVVSKIEYDPASMNNMKFTTVFVTAYVKGSYVRYQSSVAYAMMDLPGTVRNMAMEYWNKMA</sequence>
<keyword evidence="2" id="KW-1185">Reference proteome</keyword>
<organism evidence="1 2">
    <name type="scientific">Potamilus streckersoni</name>
    <dbReference type="NCBI Taxonomy" id="2493646"/>
    <lineage>
        <taxon>Eukaryota</taxon>
        <taxon>Metazoa</taxon>
        <taxon>Spiralia</taxon>
        <taxon>Lophotrochozoa</taxon>
        <taxon>Mollusca</taxon>
        <taxon>Bivalvia</taxon>
        <taxon>Autobranchia</taxon>
        <taxon>Heteroconchia</taxon>
        <taxon>Palaeoheterodonta</taxon>
        <taxon>Unionida</taxon>
        <taxon>Unionoidea</taxon>
        <taxon>Unionidae</taxon>
        <taxon>Ambleminae</taxon>
        <taxon>Lampsilini</taxon>
        <taxon>Potamilus</taxon>
    </lineage>
</organism>
<reference evidence="1" key="2">
    <citation type="journal article" date="2021" name="Genome Biol. Evol.">
        <title>Developing a high-quality reference genome for a parasitic bivalve with doubly uniparental inheritance (Bivalvia: Unionida).</title>
        <authorList>
            <person name="Smith C.H."/>
        </authorList>
    </citation>
    <scope>NUCLEOTIDE SEQUENCE</scope>
    <source>
        <strain evidence="1">CHS0354</strain>
        <tissue evidence="1">Mantle</tissue>
    </source>
</reference>
<name>A0AAE0RRU6_9BIVA</name>